<dbReference type="AlphaFoldDB" id="A0A195DE87"/>
<reference evidence="1 2" key="1">
    <citation type="submission" date="2015-09" db="EMBL/GenBank/DDBJ databases">
        <title>Trachymyrmex cornetzi WGS genome.</title>
        <authorList>
            <person name="Nygaard S."/>
            <person name="Hu H."/>
            <person name="Boomsma J."/>
            <person name="Zhang G."/>
        </authorList>
    </citation>
    <scope>NUCLEOTIDE SEQUENCE [LARGE SCALE GENOMIC DNA]</scope>
    <source>
        <strain evidence="1">Tcor2-1</strain>
        <tissue evidence="1">Whole body</tissue>
    </source>
</reference>
<keyword evidence="2" id="KW-1185">Reference proteome</keyword>
<sequence length="90" mass="10562">MLANAYGFLRPRKYEDKTWYWTIHIKIGNLEKAGSTVYTAGGALLNKVYSPYPIIELINYYSLRANIGCQNINNQYFHRRRCSQKRNPKS</sequence>
<organism evidence="1 2">
    <name type="scientific">Trachymyrmex cornetzi</name>
    <dbReference type="NCBI Taxonomy" id="471704"/>
    <lineage>
        <taxon>Eukaryota</taxon>
        <taxon>Metazoa</taxon>
        <taxon>Ecdysozoa</taxon>
        <taxon>Arthropoda</taxon>
        <taxon>Hexapoda</taxon>
        <taxon>Insecta</taxon>
        <taxon>Pterygota</taxon>
        <taxon>Neoptera</taxon>
        <taxon>Endopterygota</taxon>
        <taxon>Hymenoptera</taxon>
        <taxon>Apocrita</taxon>
        <taxon>Aculeata</taxon>
        <taxon>Formicoidea</taxon>
        <taxon>Formicidae</taxon>
        <taxon>Myrmicinae</taxon>
        <taxon>Trachymyrmex</taxon>
    </lineage>
</organism>
<protein>
    <submittedName>
        <fullName evidence="1">Uncharacterized protein</fullName>
    </submittedName>
</protein>
<accession>A0A195DE87</accession>
<proteinExistence type="predicted"/>
<evidence type="ECO:0000313" key="2">
    <source>
        <dbReference type="Proteomes" id="UP000078492"/>
    </source>
</evidence>
<gene>
    <name evidence="1" type="ORF">ALC57_16696</name>
</gene>
<dbReference type="Proteomes" id="UP000078492">
    <property type="component" value="Unassembled WGS sequence"/>
</dbReference>
<name>A0A195DE87_9HYME</name>
<dbReference type="EMBL" id="KQ980953">
    <property type="protein sequence ID" value="KYN11147.1"/>
    <property type="molecule type" value="Genomic_DNA"/>
</dbReference>
<evidence type="ECO:0000313" key="1">
    <source>
        <dbReference type="EMBL" id="KYN11147.1"/>
    </source>
</evidence>